<dbReference type="SMART" id="SM00987">
    <property type="entry name" value="UreE_C"/>
    <property type="match status" value="1"/>
</dbReference>
<evidence type="ECO:0000256" key="3">
    <source>
        <dbReference type="ARBA" id="ARBA00022485"/>
    </source>
</evidence>
<evidence type="ECO:0000256" key="2">
    <source>
        <dbReference type="ARBA" id="ARBA00019403"/>
    </source>
</evidence>
<dbReference type="EMBL" id="FUIE01000065">
    <property type="protein sequence ID" value="SJM66938.1"/>
    <property type="molecule type" value="Genomic_DNA"/>
</dbReference>
<dbReference type="InterPro" id="IPR023875">
    <property type="entry name" value="DNA_repair_put"/>
</dbReference>
<dbReference type="InterPro" id="IPR036895">
    <property type="entry name" value="Uracil-DNA_glycosylase-like_sf"/>
</dbReference>
<dbReference type="GO" id="GO:0051539">
    <property type="term" value="F:4 iron, 4 sulfur cluster binding"/>
    <property type="evidence" value="ECO:0007669"/>
    <property type="project" value="UniProtKB-KW"/>
</dbReference>
<keyword evidence="4" id="KW-0479">Metal-binding</keyword>
<keyword evidence="5" id="KW-0227">DNA damage</keyword>
<evidence type="ECO:0000256" key="8">
    <source>
        <dbReference type="ARBA" id="ARBA00023014"/>
    </source>
</evidence>
<dbReference type="NCBIfam" id="TIGR03915">
    <property type="entry name" value="SAM_7_link_chp"/>
    <property type="match status" value="1"/>
</dbReference>
<dbReference type="PANTHER" id="PTHR33693:SF9">
    <property type="entry name" value="TYPE-4 URACIL-DNA GLYCOSYLASE"/>
    <property type="match status" value="1"/>
</dbReference>
<organism evidence="11 12">
    <name type="scientific">Brevundimonas diminuta 3F5N</name>
    <dbReference type="NCBI Taxonomy" id="1255603"/>
    <lineage>
        <taxon>Bacteria</taxon>
        <taxon>Pseudomonadati</taxon>
        <taxon>Pseudomonadota</taxon>
        <taxon>Alphaproteobacteria</taxon>
        <taxon>Caulobacterales</taxon>
        <taxon>Caulobacteraceae</taxon>
        <taxon>Brevundimonas</taxon>
    </lineage>
</organism>
<proteinExistence type="inferred from homology"/>
<dbReference type="GO" id="GO:0046872">
    <property type="term" value="F:metal ion binding"/>
    <property type="evidence" value="ECO:0007669"/>
    <property type="project" value="UniProtKB-KW"/>
</dbReference>
<comment type="similarity">
    <text evidence="1">Belongs to the uracil-DNA glycosylase (UDG) superfamily. Type 4 (UDGa) family.</text>
</comment>
<dbReference type="Proteomes" id="UP000195766">
    <property type="component" value="Unassembled WGS sequence"/>
</dbReference>
<dbReference type="Pfam" id="PF03167">
    <property type="entry name" value="UDG"/>
    <property type="match status" value="1"/>
</dbReference>
<dbReference type="InterPro" id="IPR051536">
    <property type="entry name" value="UDG_Type-4/5"/>
</dbReference>
<dbReference type="OrthoDB" id="5290748at2"/>
<keyword evidence="3" id="KW-0004">4Fe-4S</keyword>
<dbReference type="SMART" id="SM00986">
    <property type="entry name" value="UDG"/>
    <property type="match status" value="1"/>
</dbReference>
<dbReference type="RefSeq" id="WP_087141281.1">
    <property type="nucleotide sequence ID" value="NZ_FUIE01000065.1"/>
</dbReference>
<name>A0A1R4GFH4_BREDI</name>
<dbReference type="Gene3D" id="3.40.470.10">
    <property type="entry name" value="Uracil-DNA glycosylase-like domain"/>
    <property type="match status" value="1"/>
</dbReference>
<evidence type="ECO:0000256" key="9">
    <source>
        <dbReference type="ARBA" id="ARBA00023204"/>
    </source>
</evidence>
<dbReference type="GO" id="GO:0006281">
    <property type="term" value="P:DNA repair"/>
    <property type="evidence" value="ECO:0007669"/>
    <property type="project" value="UniProtKB-KW"/>
</dbReference>
<evidence type="ECO:0000313" key="12">
    <source>
        <dbReference type="Proteomes" id="UP000195766"/>
    </source>
</evidence>
<dbReference type="Pfam" id="PF13566">
    <property type="entry name" value="DUF4130"/>
    <property type="match status" value="1"/>
</dbReference>
<dbReference type="InterPro" id="IPR005273">
    <property type="entry name" value="Ura-DNA_glyco_family4"/>
</dbReference>
<evidence type="ECO:0000313" key="11">
    <source>
        <dbReference type="EMBL" id="SJM66938.1"/>
    </source>
</evidence>
<evidence type="ECO:0000256" key="6">
    <source>
        <dbReference type="ARBA" id="ARBA00022801"/>
    </source>
</evidence>
<dbReference type="SUPFAM" id="SSF52141">
    <property type="entry name" value="Uracil-DNA glycosylase-like"/>
    <property type="match status" value="1"/>
</dbReference>
<evidence type="ECO:0000256" key="5">
    <source>
        <dbReference type="ARBA" id="ARBA00022763"/>
    </source>
</evidence>
<protein>
    <recommendedName>
        <fullName evidence="2">Type-4 uracil-DNA glycosylase</fullName>
    </recommendedName>
</protein>
<dbReference type="PANTHER" id="PTHR33693">
    <property type="entry name" value="TYPE-5 URACIL-DNA GLYCOSYLASE"/>
    <property type="match status" value="1"/>
</dbReference>
<dbReference type="InterPro" id="IPR025404">
    <property type="entry name" value="DUF4130"/>
</dbReference>
<dbReference type="InterPro" id="IPR005122">
    <property type="entry name" value="Uracil-DNA_glycosylase-like"/>
</dbReference>
<dbReference type="NCBIfam" id="TIGR03914">
    <property type="entry name" value="UDG_fam_dom"/>
    <property type="match status" value="1"/>
</dbReference>
<evidence type="ECO:0000256" key="4">
    <source>
        <dbReference type="ARBA" id="ARBA00022723"/>
    </source>
</evidence>
<gene>
    <name evidence="11" type="ORF">FM111_12375</name>
</gene>
<keyword evidence="7" id="KW-0408">Iron</keyword>
<dbReference type="AlphaFoldDB" id="A0A1R4GFH4"/>
<keyword evidence="9" id="KW-0234">DNA repair</keyword>
<reference evidence="11 12" key="1">
    <citation type="submission" date="2017-02" db="EMBL/GenBank/DDBJ databases">
        <authorList>
            <person name="Peterson S.W."/>
        </authorList>
    </citation>
    <scope>NUCLEOTIDE SEQUENCE [LARGE SCALE GENOMIC DNA]</scope>
    <source>
        <strain evidence="11 12">3F5N</strain>
    </source>
</reference>
<dbReference type="NCBIfam" id="TIGR00758">
    <property type="entry name" value="UDG_fam4"/>
    <property type="match status" value="1"/>
</dbReference>
<dbReference type="CDD" id="cd10030">
    <property type="entry name" value="UDG-F4_TTUDGA_SPO1dp_like"/>
    <property type="match status" value="1"/>
</dbReference>
<keyword evidence="8" id="KW-0411">Iron-sulfur</keyword>
<evidence type="ECO:0000256" key="1">
    <source>
        <dbReference type="ARBA" id="ARBA00006521"/>
    </source>
</evidence>
<accession>A0A1R4GFH4</accession>
<sequence>MRSFVLADPLDFDGWREAARRLRLAGVEPAQVRFVVAHSRGDLFDEAAALPEVEGAFNAPRAFMETAAQLIQHRSEDRFGLMYRLLWRLKDQPDLLNVLSDRDVAEAADRVKAVRRAAHKMKAFVRFRQAEDEAGEHWIAWFEPAHRVLQATAPFFVRRFSAMRWTILTPDGSAHWNGQALAYRPAAELAQAPTEDAMEDLWRTYYASTFNPARLRPQAMQSEMPKRYWKNLPEAALIPELMAAASVRTEAMVTRPTSRPNDRFRRVRAPVVDRAATDDLAPESLDELARGVQGCRRCPLWRDATQGVCGEGPKRAALMVVGEQPGDQEDLVGRPFVGPAGRLLGAAFEEVGLNRRDLYLTNAVKHFKHEPRGKRRLHKTPNAGEVQACRWWLDHERRLVKPRLILALGATAGLAVLGRKPAVQAERGRVMTTADGARVLLTVHPAYLLRLPDPARRDSERARFLADLAAASAQF</sequence>
<keyword evidence="6" id="KW-0378">Hydrolase</keyword>
<feature type="domain" description="Uracil-DNA glycosylase-like" evidence="10">
    <location>
        <begin position="309"/>
        <end position="469"/>
    </location>
</feature>
<dbReference type="GO" id="GO:0097506">
    <property type="term" value="F:deaminated base DNA N-glycosylase activity"/>
    <property type="evidence" value="ECO:0007669"/>
    <property type="project" value="UniProtKB-ARBA"/>
</dbReference>
<evidence type="ECO:0000256" key="7">
    <source>
        <dbReference type="ARBA" id="ARBA00023004"/>
    </source>
</evidence>
<evidence type="ECO:0000259" key="10">
    <source>
        <dbReference type="SMART" id="SM00986"/>
    </source>
</evidence>